<evidence type="ECO:0000313" key="2">
    <source>
        <dbReference type="Proteomes" id="UP000007934"/>
    </source>
</evidence>
<dbReference type="HOGENOM" id="CLU_056153_0_0_7"/>
<protein>
    <submittedName>
        <fullName evidence="1">Uncharacterized protein</fullName>
    </submittedName>
</protein>
<gene>
    <name evidence="1" type="ordered locus">Hfelis_00720</name>
</gene>
<proteinExistence type="predicted"/>
<keyword evidence="2" id="KW-1185">Reference proteome</keyword>
<dbReference type="OrthoDB" id="5327177at2"/>
<accession>E7AC74</accession>
<dbReference type="RefSeq" id="WP_013468526.1">
    <property type="nucleotide sequence ID" value="NC_014810.2"/>
</dbReference>
<organism evidence="1 2">
    <name type="scientific">Helicobacter felis (strain ATCC 49179 / CCUG 28539 / NCTC 12436 / CS1)</name>
    <dbReference type="NCBI Taxonomy" id="936155"/>
    <lineage>
        <taxon>Bacteria</taxon>
        <taxon>Pseudomonadati</taxon>
        <taxon>Campylobacterota</taxon>
        <taxon>Epsilonproteobacteria</taxon>
        <taxon>Campylobacterales</taxon>
        <taxon>Helicobacteraceae</taxon>
        <taxon>Helicobacter</taxon>
    </lineage>
</organism>
<dbReference type="Proteomes" id="UP000007934">
    <property type="component" value="Chromosome"/>
</dbReference>
<dbReference type="AlphaFoldDB" id="E7AC74"/>
<dbReference type="KEGG" id="hfe:HFELIS_00720"/>
<dbReference type="STRING" id="936155.HFELIS_00720"/>
<sequence length="350" mass="40009">MPFLLWMGLLFLPLLANPIQEMQILYEQAHPPSLHAFLTNLSPQRQQILQLAQSVAIHILKQFKASTPKERAMLEAMHLFSTLALLELIKESMPDSPEVPSFSKTAKQIALDFSQINAFLYTPLLQLQQHGINPFTHIEFIHHYTNTHACWTPDCLNMDEIWQDTDSLEVGVYNDTPHKSPALIHLFQDLDTGLSVYGILNRLMGLGDDSPTTLVVDFSQALGDPNLATLLYQLLDYHYFQSIHLAKMGRAYLKILAQLKSAPSQIESTPEICLYPSYLDSKFLDLCLKSFQNPSKTLIQRMQKKLKEERLITLDYIPCLYDNPHQQIQAFKSNNVLCLALQKNLGREFQ</sequence>
<name>E7AC74_HELFC</name>
<evidence type="ECO:0000313" key="1">
    <source>
        <dbReference type="EMBL" id="CBY82156.1"/>
    </source>
</evidence>
<dbReference type="GeneID" id="36133559"/>
<reference evidence="1 2" key="1">
    <citation type="journal article" date="2011" name="Genome Biol. Evol.">
        <title>Comparative whole genome sequence analysis of the carcinogenic bacterial model pathogen Helicobacter felis.</title>
        <authorList>
            <person name="Arnold I.C."/>
            <person name="Zigova Z."/>
            <person name="Holden M."/>
            <person name="Lawley T.D."/>
            <person name="Rad R."/>
            <person name="Dougan G."/>
            <person name="Falkow S."/>
            <person name="Bentley S.D."/>
            <person name="Muller A."/>
        </authorList>
    </citation>
    <scope>NUCLEOTIDE SEQUENCE [LARGE SCALE GENOMIC DNA]</scope>
    <source>
        <strain evidence="2">ATCC 49179 / CCUG 28539 / NCTC 12436 / CS1</strain>
    </source>
</reference>
<dbReference type="EMBL" id="FQ670179">
    <property type="protein sequence ID" value="CBY82156.1"/>
    <property type="molecule type" value="Genomic_DNA"/>
</dbReference>